<reference evidence="1" key="1">
    <citation type="journal article" date="2020" name="Stud. Mycol.">
        <title>101 Dothideomycetes genomes: a test case for predicting lifestyles and emergence of pathogens.</title>
        <authorList>
            <person name="Haridas S."/>
            <person name="Albert R."/>
            <person name="Binder M."/>
            <person name="Bloem J."/>
            <person name="Labutti K."/>
            <person name="Salamov A."/>
            <person name="Andreopoulos B."/>
            <person name="Baker S."/>
            <person name="Barry K."/>
            <person name="Bills G."/>
            <person name="Bluhm B."/>
            <person name="Cannon C."/>
            <person name="Castanera R."/>
            <person name="Culley D."/>
            <person name="Daum C."/>
            <person name="Ezra D."/>
            <person name="Gonzalez J."/>
            <person name="Henrissat B."/>
            <person name="Kuo A."/>
            <person name="Liang C."/>
            <person name="Lipzen A."/>
            <person name="Lutzoni F."/>
            <person name="Magnuson J."/>
            <person name="Mondo S."/>
            <person name="Nolan M."/>
            <person name="Ohm R."/>
            <person name="Pangilinan J."/>
            <person name="Park H.-J."/>
            <person name="Ramirez L."/>
            <person name="Alfaro M."/>
            <person name="Sun H."/>
            <person name="Tritt A."/>
            <person name="Yoshinaga Y."/>
            <person name="Zwiers L.-H."/>
            <person name="Turgeon B."/>
            <person name="Goodwin S."/>
            <person name="Spatafora J."/>
            <person name="Crous P."/>
            <person name="Grigoriev I."/>
        </authorList>
    </citation>
    <scope>NUCLEOTIDE SEQUENCE</scope>
    <source>
        <strain evidence="1">CBS 675.92</strain>
    </source>
</reference>
<keyword evidence="2" id="KW-1185">Reference proteome</keyword>
<name>A0A6A5UBJ4_9PLEO</name>
<dbReference type="Proteomes" id="UP000800035">
    <property type="component" value="Unassembled WGS sequence"/>
</dbReference>
<dbReference type="EMBL" id="ML976981">
    <property type="protein sequence ID" value="KAF1961319.1"/>
    <property type="molecule type" value="Genomic_DNA"/>
</dbReference>
<protein>
    <submittedName>
        <fullName evidence="1">Uncharacterized protein</fullName>
    </submittedName>
</protein>
<sequence>MQKLEEKSLTLAEFTDIARHWAKISLIDKNSWYESSSIAWRKCFACLEADKVALFKAISPRLRLDLFKYYYDEWDSREKHEDLLLAMLGELWCGPSLAAFYYIKHGLTRRTIMRKLNAVSRENVDDYLTRYACEQMEQLSEGVKDEVHIVVNTKILQSSLDGQQRNCQKEGCSYNGRPYSQYDCVVLSCDGSTLHCFCADQARRSHCFCAQSRYNEID</sequence>
<evidence type="ECO:0000313" key="2">
    <source>
        <dbReference type="Proteomes" id="UP000800035"/>
    </source>
</evidence>
<organism evidence="1 2">
    <name type="scientific">Byssothecium circinans</name>
    <dbReference type="NCBI Taxonomy" id="147558"/>
    <lineage>
        <taxon>Eukaryota</taxon>
        <taxon>Fungi</taxon>
        <taxon>Dikarya</taxon>
        <taxon>Ascomycota</taxon>
        <taxon>Pezizomycotina</taxon>
        <taxon>Dothideomycetes</taxon>
        <taxon>Pleosporomycetidae</taxon>
        <taxon>Pleosporales</taxon>
        <taxon>Massarineae</taxon>
        <taxon>Massarinaceae</taxon>
        <taxon>Byssothecium</taxon>
    </lineage>
</organism>
<dbReference type="AlphaFoldDB" id="A0A6A5UBJ4"/>
<gene>
    <name evidence="1" type="ORF">CC80DRAFT_500604</name>
</gene>
<proteinExistence type="predicted"/>
<evidence type="ECO:0000313" key="1">
    <source>
        <dbReference type="EMBL" id="KAF1961319.1"/>
    </source>
</evidence>
<accession>A0A6A5UBJ4</accession>